<evidence type="ECO:0000313" key="5">
    <source>
        <dbReference type="EMBL" id="KKM05037.1"/>
    </source>
</evidence>
<dbReference type="PROSITE" id="PS00211">
    <property type="entry name" value="ABC_TRANSPORTER_1"/>
    <property type="match status" value="1"/>
</dbReference>
<dbReference type="Gene3D" id="3.40.50.300">
    <property type="entry name" value="P-loop containing nucleotide triphosphate hydrolases"/>
    <property type="match status" value="1"/>
</dbReference>
<dbReference type="InterPro" id="IPR051120">
    <property type="entry name" value="ABC_AA/LPS_Transport"/>
</dbReference>
<dbReference type="InterPro" id="IPR017871">
    <property type="entry name" value="ABC_transporter-like_CS"/>
</dbReference>
<dbReference type="Pfam" id="PF00005">
    <property type="entry name" value="ABC_tran"/>
    <property type="match status" value="1"/>
</dbReference>
<dbReference type="GO" id="GO:0016887">
    <property type="term" value="F:ATP hydrolysis activity"/>
    <property type="evidence" value="ECO:0007669"/>
    <property type="project" value="InterPro"/>
</dbReference>
<dbReference type="InterPro" id="IPR032823">
    <property type="entry name" value="BCA_ABC_TP_C"/>
</dbReference>
<name>A0A0F9HP50_9ZZZZ</name>
<evidence type="ECO:0000259" key="4">
    <source>
        <dbReference type="PROSITE" id="PS50893"/>
    </source>
</evidence>
<dbReference type="PANTHER" id="PTHR45772:SF9">
    <property type="entry name" value="CONSERVED COMPONENT OF ABC TRANSPORTER FOR NATURAL AMINO ACIDS"/>
    <property type="match status" value="1"/>
</dbReference>
<comment type="caution">
    <text evidence="5">The sequence shown here is derived from an EMBL/GenBank/DDBJ whole genome shotgun (WGS) entry which is preliminary data.</text>
</comment>
<sequence length="268" mass="30303">MKERSGCDDMQDSAPILQVESVTKSFDGVRAVSDCSLSVRRGTITGLIGPNGAGKTTLFNLATGFLKLTSGRILFEGERIDGLPPHRIFHRGIVRTFQIPRELKTMTVLENLMLVPPNQLGEQIWNPWLFGFRVSRQERQIYDKAEEVLEFVDLLHLRDEYAANLSGGQKKLLELARTLMCDPRMILLDEPGAGVNRVLMRKLVDNIETLCRDRGITFFVIEHDMDLVTRLCNPIIVMSQGERLAEGSPDEIKQDERVLDAYLGGQYR</sequence>
<dbReference type="Pfam" id="PF12399">
    <property type="entry name" value="BCA_ABC_TP_C"/>
    <property type="match status" value="1"/>
</dbReference>
<gene>
    <name evidence="5" type="ORF">LCGC14_1758160</name>
</gene>
<dbReference type="SUPFAM" id="SSF52540">
    <property type="entry name" value="P-loop containing nucleoside triphosphate hydrolases"/>
    <property type="match status" value="1"/>
</dbReference>
<dbReference type="GO" id="GO:0005886">
    <property type="term" value="C:plasma membrane"/>
    <property type="evidence" value="ECO:0007669"/>
    <property type="project" value="TreeGrafter"/>
</dbReference>
<evidence type="ECO:0000256" key="2">
    <source>
        <dbReference type="ARBA" id="ARBA00022741"/>
    </source>
</evidence>
<dbReference type="PANTHER" id="PTHR45772">
    <property type="entry name" value="CONSERVED COMPONENT OF ABC TRANSPORTER FOR NATURAL AMINO ACIDS-RELATED"/>
    <property type="match status" value="1"/>
</dbReference>
<dbReference type="InterPro" id="IPR003439">
    <property type="entry name" value="ABC_transporter-like_ATP-bd"/>
</dbReference>
<reference evidence="5" key="1">
    <citation type="journal article" date="2015" name="Nature">
        <title>Complex archaea that bridge the gap between prokaryotes and eukaryotes.</title>
        <authorList>
            <person name="Spang A."/>
            <person name="Saw J.H."/>
            <person name="Jorgensen S.L."/>
            <person name="Zaremba-Niedzwiedzka K."/>
            <person name="Martijn J."/>
            <person name="Lind A.E."/>
            <person name="van Eijk R."/>
            <person name="Schleper C."/>
            <person name="Guy L."/>
            <person name="Ettema T.J."/>
        </authorList>
    </citation>
    <scope>NUCLEOTIDE SEQUENCE</scope>
</reference>
<evidence type="ECO:0000256" key="3">
    <source>
        <dbReference type="ARBA" id="ARBA00022840"/>
    </source>
</evidence>
<dbReference type="InterPro" id="IPR027417">
    <property type="entry name" value="P-loop_NTPase"/>
</dbReference>
<dbReference type="SMART" id="SM00382">
    <property type="entry name" value="AAA"/>
    <property type="match status" value="1"/>
</dbReference>
<dbReference type="PROSITE" id="PS50893">
    <property type="entry name" value="ABC_TRANSPORTER_2"/>
    <property type="match status" value="1"/>
</dbReference>
<accession>A0A0F9HP50</accession>
<protein>
    <recommendedName>
        <fullName evidence="4">ABC transporter domain-containing protein</fullName>
    </recommendedName>
</protein>
<organism evidence="5">
    <name type="scientific">marine sediment metagenome</name>
    <dbReference type="NCBI Taxonomy" id="412755"/>
    <lineage>
        <taxon>unclassified sequences</taxon>
        <taxon>metagenomes</taxon>
        <taxon>ecological metagenomes</taxon>
    </lineage>
</organism>
<dbReference type="AlphaFoldDB" id="A0A0F9HP50"/>
<feature type="domain" description="ABC transporter" evidence="4">
    <location>
        <begin position="17"/>
        <end position="265"/>
    </location>
</feature>
<keyword evidence="1" id="KW-0813">Transport</keyword>
<evidence type="ECO:0000256" key="1">
    <source>
        <dbReference type="ARBA" id="ARBA00022448"/>
    </source>
</evidence>
<dbReference type="CDD" id="cd03219">
    <property type="entry name" value="ABC_Mj1267_LivG_branched"/>
    <property type="match status" value="1"/>
</dbReference>
<dbReference type="EMBL" id="LAZR01016317">
    <property type="protein sequence ID" value="KKM05037.1"/>
    <property type="molecule type" value="Genomic_DNA"/>
</dbReference>
<dbReference type="FunFam" id="3.40.50.300:FF:000421">
    <property type="entry name" value="Branched-chain amino acid ABC transporter ATP-binding protein"/>
    <property type="match status" value="1"/>
</dbReference>
<dbReference type="GO" id="GO:0005524">
    <property type="term" value="F:ATP binding"/>
    <property type="evidence" value="ECO:0007669"/>
    <property type="project" value="UniProtKB-KW"/>
</dbReference>
<proteinExistence type="predicted"/>
<keyword evidence="2" id="KW-0547">Nucleotide-binding</keyword>
<keyword evidence="3" id="KW-0067">ATP-binding</keyword>
<dbReference type="InterPro" id="IPR003593">
    <property type="entry name" value="AAA+_ATPase"/>
</dbReference>